<dbReference type="Pfam" id="PF05345">
    <property type="entry name" value="He_PIG"/>
    <property type="match status" value="1"/>
</dbReference>
<gene>
    <name evidence="1" type="ORF">UU54_C0011G0004</name>
</gene>
<dbReference type="InterPro" id="IPR015919">
    <property type="entry name" value="Cadherin-like_sf"/>
</dbReference>
<sequence>MCKRKSLFALLIIGVVILGVISVSNYGSAEQLPLIIEKTNFHESWPVGVPYLGSLKVSPRGGGVFLPKWSVSSADTISDFGLKYKMAGADQELMIVGTPTKEGKANVVVYVDASNYAQAYGNFSIEITPNTLPINQNDLAIDFSGLKAGMAGRPYSGIIKANNAAKRPFWKLGTNNLSDFGLTAPESSYGSSFTIRSINSKSAKEGTATGTITLFSRIGQNETDEISGEFKIEIKKSGGGNGVIAPKISSFKVNGARSAKKVTEGDEITFSWNVPNATSMEIKGRLTPQSAEDPAGQKNICEENSEGCKLPAGKLKVKISKSSAFSLRATNTQDGKSKTTTSSVYVIVKPVKKKVGTLVVESKLDNKLYTGRIVPVIDGKEQSGKDVWRFFKDGKEDNQGNLNINSVPKVFNRTIGKWELKVDSSVEGFRLFSPTGKKISASLQSISPNGGELKSGGTIRFGLNFKISDDNGGGGLTITTASLADATVGAYGQSLSAIGGTAPYAWSIISGKLPAGLTLNSAGLLSGTPTKADSKTFKIQVQDSSSPKKSKVQQFALTVKNTGTEVKYSCNSQGSCVEDPTGSYSDPMCGNACSSNTSTTPDLNQAYKILQNIEKEQQILCSDWKFLDLAVEKLNNANARWGYHKYPETKKKLSVSQDRIAWYNGTGVPQNGSGEVIAFDIIQDYKCKDHVAPILRKPKVVPYENDQWSYPRSNQKSSVVETPELAELEIGTVTPILNLALVEDVAAPNKSLIAQGLDAMDSISLPVQFYTEKFFRDALSASFWKKVKKSLEFKKAPKRKLKSTPSPTK</sequence>
<dbReference type="AlphaFoldDB" id="A0A0G0VJF1"/>
<dbReference type="InterPro" id="IPR013783">
    <property type="entry name" value="Ig-like_fold"/>
</dbReference>
<proteinExistence type="predicted"/>
<name>A0A0G0VJF1_9BACT</name>
<comment type="caution">
    <text evidence="1">The sequence shown here is derived from an EMBL/GenBank/DDBJ whole genome shotgun (WGS) entry which is preliminary data.</text>
</comment>
<evidence type="ECO:0000313" key="2">
    <source>
        <dbReference type="Proteomes" id="UP000033903"/>
    </source>
</evidence>
<dbReference type="Gene3D" id="2.60.40.10">
    <property type="entry name" value="Immunoglobulins"/>
    <property type="match status" value="1"/>
</dbReference>
<evidence type="ECO:0000313" key="1">
    <source>
        <dbReference type="EMBL" id="KKS01120.1"/>
    </source>
</evidence>
<dbReference type="SUPFAM" id="SSF49313">
    <property type="entry name" value="Cadherin-like"/>
    <property type="match status" value="1"/>
</dbReference>
<protein>
    <submittedName>
        <fullName evidence="1">S-layer domain protein</fullName>
    </submittedName>
</protein>
<accession>A0A0G0VJF1</accession>
<dbReference type="GO" id="GO:0005509">
    <property type="term" value="F:calcium ion binding"/>
    <property type="evidence" value="ECO:0007669"/>
    <property type="project" value="InterPro"/>
</dbReference>
<dbReference type="EMBL" id="LCBA01000011">
    <property type="protein sequence ID" value="KKS01120.1"/>
    <property type="molecule type" value="Genomic_DNA"/>
</dbReference>
<dbReference type="GO" id="GO:0016020">
    <property type="term" value="C:membrane"/>
    <property type="evidence" value="ECO:0007669"/>
    <property type="project" value="InterPro"/>
</dbReference>
<reference evidence="1 2" key="1">
    <citation type="journal article" date="2015" name="Nature">
        <title>rRNA introns, odd ribosomes, and small enigmatic genomes across a large radiation of phyla.</title>
        <authorList>
            <person name="Brown C.T."/>
            <person name="Hug L.A."/>
            <person name="Thomas B.C."/>
            <person name="Sharon I."/>
            <person name="Castelle C.J."/>
            <person name="Singh A."/>
            <person name="Wilkins M.J."/>
            <person name="Williams K.H."/>
            <person name="Banfield J.F."/>
        </authorList>
    </citation>
    <scope>NUCLEOTIDE SEQUENCE [LARGE SCALE GENOMIC DNA]</scope>
</reference>
<dbReference type="Proteomes" id="UP000033903">
    <property type="component" value="Unassembled WGS sequence"/>
</dbReference>
<organism evidence="1 2">
    <name type="scientific">Candidatus Yanofskybacteria bacterium GW2011_GWA2_41_22</name>
    <dbReference type="NCBI Taxonomy" id="1619023"/>
    <lineage>
        <taxon>Bacteria</taxon>
        <taxon>Candidatus Yanofskyibacteriota</taxon>
    </lineage>
</organism>